<feature type="region of interest" description="Disordered" evidence="1">
    <location>
        <begin position="677"/>
        <end position="740"/>
    </location>
</feature>
<evidence type="ECO:0000259" key="2">
    <source>
        <dbReference type="Pfam" id="PF08729"/>
    </source>
</evidence>
<accession>A0A5P1F972</accession>
<protein>
    <recommendedName>
        <fullName evidence="2">Hpc2-related domain-containing protein</fullName>
    </recommendedName>
</protein>
<organism evidence="3 4">
    <name type="scientific">Asparagus officinalis</name>
    <name type="common">Garden asparagus</name>
    <dbReference type="NCBI Taxonomy" id="4686"/>
    <lineage>
        <taxon>Eukaryota</taxon>
        <taxon>Viridiplantae</taxon>
        <taxon>Streptophyta</taxon>
        <taxon>Embryophyta</taxon>
        <taxon>Tracheophyta</taxon>
        <taxon>Spermatophyta</taxon>
        <taxon>Magnoliopsida</taxon>
        <taxon>Liliopsida</taxon>
        <taxon>Asparagales</taxon>
        <taxon>Asparagaceae</taxon>
        <taxon>Asparagoideae</taxon>
        <taxon>Asparagus</taxon>
    </lineage>
</organism>
<feature type="region of interest" description="Disordered" evidence="1">
    <location>
        <begin position="1"/>
        <end position="42"/>
    </location>
</feature>
<dbReference type="OMA" id="MDNHGIR"/>
<feature type="compositionally biased region" description="Polar residues" evidence="1">
    <location>
        <begin position="619"/>
        <end position="641"/>
    </location>
</feature>
<dbReference type="GO" id="GO:0006325">
    <property type="term" value="P:chromatin organization"/>
    <property type="evidence" value="ECO:0007669"/>
    <property type="project" value="TreeGrafter"/>
</dbReference>
<name>A0A5P1F972_ASPOF</name>
<evidence type="ECO:0000313" key="4">
    <source>
        <dbReference type="Proteomes" id="UP000243459"/>
    </source>
</evidence>
<feature type="compositionally biased region" description="Low complexity" evidence="1">
    <location>
        <begin position="26"/>
        <end position="35"/>
    </location>
</feature>
<proteinExistence type="predicted"/>
<dbReference type="Gramene" id="ONK73289">
    <property type="protein sequence ID" value="ONK73289"/>
    <property type="gene ID" value="A4U43_C04F29380"/>
</dbReference>
<reference evidence="4" key="1">
    <citation type="journal article" date="2017" name="Nat. Commun.">
        <title>The asparagus genome sheds light on the origin and evolution of a young Y chromosome.</title>
        <authorList>
            <person name="Harkess A."/>
            <person name="Zhou J."/>
            <person name="Xu C."/>
            <person name="Bowers J.E."/>
            <person name="Van der Hulst R."/>
            <person name="Ayyampalayam S."/>
            <person name="Mercati F."/>
            <person name="Riccardi P."/>
            <person name="McKain M.R."/>
            <person name="Kakrana A."/>
            <person name="Tang H."/>
            <person name="Ray J."/>
            <person name="Groenendijk J."/>
            <person name="Arikit S."/>
            <person name="Mathioni S.M."/>
            <person name="Nakano M."/>
            <person name="Shan H."/>
            <person name="Telgmann-Rauber A."/>
            <person name="Kanno A."/>
            <person name="Yue Z."/>
            <person name="Chen H."/>
            <person name="Li W."/>
            <person name="Chen Y."/>
            <person name="Xu X."/>
            <person name="Zhang Y."/>
            <person name="Luo S."/>
            <person name="Chen H."/>
            <person name="Gao J."/>
            <person name="Mao Z."/>
            <person name="Pires J.C."/>
            <person name="Luo M."/>
            <person name="Kudrna D."/>
            <person name="Wing R.A."/>
            <person name="Meyers B.C."/>
            <person name="Yi K."/>
            <person name="Kong H."/>
            <person name="Lavrijsen P."/>
            <person name="Sunseri F."/>
            <person name="Falavigna A."/>
            <person name="Ye Y."/>
            <person name="Leebens-Mack J.H."/>
            <person name="Chen G."/>
        </authorList>
    </citation>
    <scope>NUCLEOTIDE SEQUENCE [LARGE SCALE GENOMIC DNA]</scope>
    <source>
        <strain evidence="4">cv. DH0086</strain>
    </source>
</reference>
<dbReference type="AlphaFoldDB" id="A0A5P1F972"/>
<dbReference type="Pfam" id="PF08729">
    <property type="entry name" value="HUN"/>
    <property type="match status" value="1"/>
</dbReference>
<feature type="compositionally biased region" description="Basic and acidic residues" evidence="1">
    <location>
        <begin position="704"/>
        <end position="724"/>
    </location>
</feature>
<feature type="region of interest" description="Disordered" evidence="1">
    <location>
        <begin position="75"/>
        <end position="100"/>
    </location>
</feature>
<keyword evidence="4" id="KW-1185">Reference proteome</keyword>
<feature type="region of interest" description="Disordered" evidence="1">
    <location>
        <begin position="578"/>
        <end position="656"/>
    </location>
</feature>
<dbReference type="Proteomes" id="UP000243459">
    <property type="component" value="Chromosome 4"/>
</dbReference>
<sequence length="740" mass="83515">MDEDQRPAPPPPGLGFPPRRRRRARAPSARPTAYRLSLFGEDSKEGAVQPLEGEIQDAQPSSRFNAVIEKIERLYMGKQSSDEEELDDIPDDDQYDTEDSFIDDAELDEYFQVDKLSTKHNGYFVNRGKLERVEPSSSPNLAPKNRKRKDSIKVNAETCREHVTSDAMVKGNVRMKAAARSAPLMEKKLASPDEMQTAYEEYYQERKVLKNKSNSFTGSYKRRSADSMTNLKNTSPVRISKDVSSLSSEWKDLDKHKAGVLLSRDLSHKSRLINESVESAYHSSRDRAVSSQAESQSRKSINCENEAEVSTKIRRKERYRTDVFPITDSAVGAYPMQAALPSSRRVKDGSALRPKGTTLERAIRDLEKIVALYRPPKLDIQEADNSSQLVKRRLPQEVKQKLAKVARLSASQNKISEDVLIDRLMGIVGHIVQRTTLKRKLRALVESGQSAKQEKVDRFRQIKQDVNEMIKTRLSYLKSMIPERHDGSADDFQEVNGGDEKKALRKHGMDFALEDKICELYELYVEGMDDDKHPQSRKKLYQELAELWPNGYMDSNGIKDAIFRSKERRRQRIYRDKAREEERIKRKKLAAASRAEGTSLGAQARPATESTAVVLGPQEKNTADQPVSSSVRTLEPSSVSSDAVHHHISKHHDKARLSSSTTNMILGDGSKIIVADAKKKMKRKPELDLGEIHAHPTKLPSQLGKEKPSSHKQTEDLNAVDKLKPNLNLPAAPVSSDQQS</sequence>
<dbReference type="GO" id="GO:0005634">
    <property type="term" value="C:nucleus"/>
    <property type="evidence" value="ECO:0007669"/>
    <property type="project" value="TreeGrafter"/>
</dbReference>
<dbReference type="PANTHER" id="PTHR21669:SF28">
    <property type="entry name" value="YEMANUCLEIN"/>
    <property type="match status" value="1"/>
</dbReference>
<feature type="region of interest" description="Disordered" evidence="1">
    <location>
        <begin position="279"/>
        <end position="302"/>
    </location>
</feature>
<feature type="region of interest" description="Disordered" evidence="1">
    <location>
        <begin position="131"/>
        <end position="156"/>
    </location>
</feature>
<feature type="compositionally biased region" description="Basic and acidic residues" evidence="1">
    <location>
        <begin position="684"/>
        <end position="694"/>
    </location>
</feature>
<dbReference type="EMBL" id="CM007384">
    <property type="protein sequence ID" value="ONK73289.1"/>
    <property type="molecule type" value="Genomic_DNA"/>
</dbReference>
<feature type="compositionally biased region" description="Acidic residues" evidence="1">
    <location>
        <begin position="82"/>
        <end position="100"/>
    </location>
</feature>
<gene>
    <name evidence="3" type="ORF">A4U43_C04F29380</name>
</gene>
<feature type="compositionally biased region" description="Polar residues" evidence="1">
    <location>
        <begin position="289"/>
        <end position="302"/>
    </location>
</feature>
<evidence type="ECO:0000313" key="3">
    <source>
        <dbReference type="EMBL" id="ONK73289.1"/>
    </source>
</evidence>
<dbReference type="InterPro" id="IPR014840">
    <property type="entry name" value="HRD"/>
</dbReference>
<dbReference type="PANTHER" id="PTHR21669">
    <property type="entry name" value="CAPZ-INTERACTING PROTEIN AND RELATED PROTEINS"/>
    <property type="match status" value="1"/>
</dbReference>
<evidence type="ECO:0000256" key="1">
    <source>
        <dbReference type="SAM" id="MobiDB-lite"/>
    </source>
</evidence>
<feature type="domain" description="Hpc2-related" evidence="2">
    <location>
        <begin position="83"/>
        <end position="131"/>
    </location>
</feature>